<dbReference type="InterPro" id="IPR008733">
    <property type="entry name" value="PEX11"/>
</dbReference>
<feature type="compositionally biased region" description="Low complexity" evidence="4">
    <location>
        <begin position="101"/>
        <end position="124"/>
    </location>
</feature>
<evidence type="ECO:0000256" key="4">
    <source>
        <dbReference type="SAM" id="MobiDB-lite"/>
    </source>
</evidence>
<dbReference type="Ensembl" id="ENSPCLT00000019637.1">
    <property type="protein sequence ID" value="ENSPCLP00000014880.1"/>
    <property type="gene ID" value="ENSPCLG00000012162.1"/>
</dbReference>
<keyword evidence="2" id="KW-0576">Peroxisome</keyword>
<feature type="compositionally biased region" description="Basic and acidic residues" evidence="4">
    <location>
        <begin position="185"/>
        <end position="194"/>
    </location>
</feature>
<feature type="compositionally biased region" description="Low complexity" evidence="4">
    <location>
        <begin position="137"/>
        <end position="151"/>
    </location>
</feature>
<dbReference type="InterPro" id="IPR026510">
    <property type="entry name" value="PEX11C_met"/>
</dbReference>
<evidence type="ECO:0000256" key="1">
    <source>
        <dbReference type="ARBA" id="ARBA00023136"/>
    </source>
</evidence>
<accession>A0A669Q525</accession>
<keyword evidence="5" id="KW-1133">Transmembrane helix</keyword>
<evidence type="ECO:0000256" key="3">
    <source>
        <dbReference type="ARBA" id="ARBA00046271"/>
    </source>
</evidence>
<reference evidence="6" key="2">
    <citation type="submission" date="2025-09" db="UniProtKB">
        <authorList>
            <consortium name="Ensembl"/>
        </authorList>
    </citation>
    <scope>IDENTIFICATION</scope>
</reference>
<comment type="subcellular location">
    <subcellularLocation>
        <location evidence="3">Peroxisome membrane</location>
    </subcellularLocation>
</comment>
<sequence>MVGSVVLSQATAWGSQRPFACSSHRCASGASWQRGEPRARGTRWRGWTAGARFSLCLHKGLRRCSAALCGRRAAGGRLRGRGSRPSSPRSGCECGGLRAFGRTAPGRGWGRRAAAGAAPGTPGASLSSARRPQPRSAPTRPRCGAARPAPACDTPSKGGTEREKMAGRRPGGRRGQRPAAGGGRAGRERPREEPGSGPGPPSPRVGRDRAASPWRRRRPPGMPRAAARPGGVAMAAGALGALVAALESYRGRDRAVRALCYGCQLVGGALAGTRSPAEGLPGSLLAVSAQLSSCRTVLRLLDDLAMLSHSRAYGLGPKDEDVLVRGLSVLCNVADQLYYPCEHIAWAADSGVIRGRSQRWWAASTALWGLSLLLGTLRSLRILFRLRRKLRQQQRTPPSPQSQQKMQAQVKAEVLNVVSNLADLSNAIHWLPPGFLWAGRFPPWLVGLLGTISSLIGIYQASGKGSSGAA</sequence>
<dbReference type="GO" id="GO:0016559">
    <property type="term" value="P:peroxisome fission"/>
    <property type="evidence" value="ECO:0007669"/>
    <property type="project" value="InterPro"/>
</dbReference>
<proteinExistence type="predicted"/>
<feature type="region of interest" description="Disordered" evidence="4">
    <location>
        <begin position="75"/>
        <end position="229"/>
    </location>
</feature>
<dbReference type="OMA" id="TSSSKWW"/>
<protein>
    <submittedName>
        <fullName evidence="6">Peroxisomal biogenesis factor 11 gamma</fullName>
    </submittedName>
</protein>
<dbReference type="Pfam" id="PF05648">
    <property type="entry name" value="PEX11"/>
    <property type="match status" value="1"/>
</dbReference>
<dbReference type="Proteomes" id="UP000472261">
    <property type="component" value="Unplaced"/>
</dbReference>
<name>A0A669Q525_PHACC</name>
<keyword evidence="1 5" id="KW-0472">Membrane</keyword>
<feature type="transmembrane region" description="Helical" evidence="5">
    <location>
        <begin position="360"/>
        <end position="384"/>
    </location>
</feature>
<evidence type="ECO:0000256" key="2">
    <source>
        <dbReference type="ARBA" id="ARBA00023140"/>
    </source>
</evidence>
<reference evidence="6" key="1">
    <citation type="submission" date="2025-08" db="UniProtKB">
        <authorList>
            <consortium name="Ensembl"/>
        </authorList>
    </citation>
    <scope>IDENTIFICATION</scope>
</reference>
<evidence type="ECO:0000256" key="5">
    <source>
        <dbReference type="SAM" id="Phobius"/>
    </source>
</evidence>
<dbReference type="PANTHER" id="PTHR20990:SF1">
    <property type="entry name" value="PEROXISOMAL MEMBRANE PROTEIN 11C"/>
    <property type="match status" value="1"/>
</dbReference>
<keyword evidence="5" id="KW-0812">Transmembrane</keyword>
<evidence type="ECO:0000313" key="7">
    <source>
        <dbReference type="Proteomes" id="UP000472261"/>
    </source>
</evidence>
<dbReference type="AlphaFoldDB" id="A0A669Q525"/>
<feature type="compositionally biased region" description="Low complexity" evidence="4">
    <location>
        <begin position="83"/>
        <end position="92"/>
    </location>
</feature>
<organism evidence="6 7">
    <name type="scientific">Phasianus colchicus</name>
    <name type="common">Common pheasant</name>
    <dbReference type="NCBI Taxonomy" id="9054"/>
    <lineage>
        <taxon>Eukaryota</taxon>
        <taxon>Metazoa</taxon>
        <taxon>Chordata</taxon>
        <taxon>Craniata</taxon>
        <taxon>Vertebrata</taxon>
        <taxon>Euteleostomi</taxon>
        <taxon>Archelosauria</taxon>
        <taxon>Archosauria</taxon>
        <taxon>Dinosauria</taxon>
        <taxon>Saurischia</taxon>
        <taxon>Theropoda</taxon>
        <taxon>Coelurosauria</taxon>
        <taxon>Aves</taxon>
        <taxon>Neognathae</taxon>
        <taxon>Galloanserae</taxon>
        <taxon>Galliformes</taxon>
        <taxon>Phasianidae</taxon>
        <taxon>Phasianinae</taxon>
        <taxon>Phasianus</taxon>
    </lineage>
</organism>
<keyword evidence="7" id="KW-1185">Reference proteome</keyword>
<dbReference type="PANTHER" id="PTHR20990">
    <property type="entry name" value="PEROXISOMAL BIOGENESIS FACTOR 11"/>
    <property type="match status" value="1"/>
</dbReference>
<evidence type="ECO:0000313" key="6">
    <source>
        <dbReference type="Ensembl" id="ENSPCLP00000014880.1"/>
    </source>
</evidence>
<dbReference type="GO" id="GO:0005778">
    <property type="term" value="C:peroxisomal membrane"/>
    <property type="evidence" value="ECO:0007669"/>
    <property type="project" value="UniProtKB-SubCell"/>
</dbReference>